<accession>A0AAD5Q309</accession>
<evidence type="ECO:0000256" key="2">
    <source>
        <dbReference type="ARBA" id="ARBA00022692"/>
    </source>
</evidence>
<dbReference type="GO" id="GO:0005886">
    <property type="term" value="C:plasma membrane"/>
    <property type="evidence" value="ECO:0007669"/>
    <property type="project" value="UniProtKB-SubCell"/>
</dbReference>
<dbReference type="InterPro" id="IPR000615">
    <property type="entry name" value="Bestrophin"/>
</dbReference>
<dbReference type="Proteomes" id="UP000820818">
    <property type="component" value="Linkage Group LG1"/>
</dbReference>
<keyword evidence="2 6" id="KW-0812">Transmembrane</keyword>
<keyword evidence="6" id="KW-1003">Cell membrane</keyword>
<dbReference type="PANTHER" id="PTHR10736">
    <property type="entry name" value="BESTROPHIN"/>
    <property type="match status" value="1"/>
</dbReference>
<dbReference type="GO" id="GO:0005254">
    <property type="term" value="F:chloride channel activity"/>
    <property type="evidence" value="ECO:0007669"/>
    <property type="project" value="UniProtKB-KW"/>
</dbReference>
<feature type="transmembrane region" description="Helical" evidence="6">
    <location>
        <begin position="45"/>
        <end position="68"/>
    </location>
</feature>
<organism evidence="7 8">
    <name type="scientific">Daphnia sinensis</name>
    <dbReference type="NCBI Taxonomy" id="1820382"/>
    <lineage>
        <taxon>Eukaryota</taxon>
        <taxon>Metazoa</taxon>
        <taxon>Ecdysozoa</taxon>
        <taxon>Arthropoda</taxon>
        <taxon>Crustacea</taxon>
        <taxon>Branchiopoda</taxon>
        <taxon>Diplostraca</taxon>
        <taxon>Cladocera</taxon>
        <taxon>Anomopoda</taxon>
        <taxon>Daphniidae</taxon>
        <taxon>Daphnia</taxon>
        <taxon>Daphnia similis group</taxon>
    </lineage>
</organism>
<dbReference type="Pfam" id="PF01062">
    <property type="entry name" value="Bestrophin"/>
    <property type="match status" value="1"/>
</dbReference>
<comment type="caution">
    <text evidence="7">The sequence shown here is derived from an EMBL/GenBank/DDBJ whole genome shotgun (WGS) entry which is preliminary data.</text>
</comment>
<keyword evidence="6" id="KW-0813">Transport</keyword>
<evidence type="ECO:0000256" key="6">
    <source>
        <dbReference type="RuleBase" id="RU363126"/>
    </source>
</evidence>
<evidence type="ECO:0000256" key="3">
    <source>
        <dbReference type="ARBA" id="ARBA00022989"/>
    </source>
</evidence>
<feature type="transmembrane region" description="Helical" evidence="6">
    <location>
        <begin position="285"/>
        <end position="306"/>
    </location>
</feature>
<dbReference type="EMBL" id="WJBH02000001">
    <property type="protein sequence ID" value="KAI9565544.1"/>
    <property type="molecule type" value="Genomic_DNA"/>
</dbReference>
<feature type="transmembrane region" description="Helical" evidence="6">
    <location>
        <begin position="88"/>
        <end position="108"/>
    </location>
</feature>
<keyword evidence="8" id="KW-1185">Reference proteome</keyword>
<gene>
    <name evidence="7" type="ORF">GHT06_009336</name>
</gene>
<evidence type="ECO:0000313" key="8">
    <source>
        <dbReference type="Proteomes" id="UP000820818"/>
    </source>
</evidence>
<proteinExistence type="inferred from homology"/>
<feature type="transmembrane region" description="Helical" evidence="6">
    <location>
        <begin position="252"/>
        <end position="273"/>
    </location>
</feature>
<keyword evidence="3 6" id="KW-1133">Transmembrane helix</keyword>
<comment type="function">
    <text evidence="6">Forms chloride channels.</text>
</comment>
<dbReference type="AlphaFoldDB" id="A0AAD5Q309"/>
<protein>
    <recommendedName>
        <fullName evidence="6">Bestrophin homolog</fullName>
    </recommendedName>
</protein>
<dbReference type="GO" id="GO:0034707">
    <property type="term" value="C:chloride channel complex"/>
    <property type="evidence" value="ECO:0007669"/>
    <property type="project" value="UniProtKB-KW"/>
</dbReference>
<keyword evidence="6" id="KW-0406">Ion transport</keyword>
<comment type="similarity">
    <text evidence="5 6">Belongs to the anion channel-forming bestrophin (TC 1.A.46) family. Calcium-sensitive chloride channel subfamily.</text>
</comment>
<reference evidence="7 8" key="1">
    <citation type="submission" date="2022-05" db="EMBL/GenBank/DDBJ databases">
        <title>A multi-omics perspective on studying reproductive biology in Daphnia sinensis.</title>
        <authorList>
            <person name="Jia J."/>
        </authorList>
    </citation>
    <scope>NUCLEOTIDE SEQUENCE [LARGE SCALE GENOMIC DNA]</scope>
    <source>
        <strain evidence="7 8">WSL</strain>
    </source>
</reference>
<evidence type="ECO:0000256" key="4">
    <source>
        <dbReference type="ARBA" id="ARBA00023136"/>
    </source>
</evidence>
<dbReference type="InterPro" id="IPR021134">
    <property type="entry name" value="Bestrophin-like"/>
</dbReference>
<keyword evidence="6" id="KW-0869">Chloride channel</keyword>
<keyword evidence="6" id="KW-0868">Chloride</keyword>
<evidence type="ECO:0000256" key="5">
    <source>
        <dbReference type="ARBA" id="ARBA00034769"/>
    </source>
</evidence>
<evidence type="ECO:0000256" key="1">
    <source>
        <dbReference type="ARBA" id="ARBA00004370"/>
    </source>
</evidence>
<keyword evidence="6" id="KW-0407">Ion channel</keyword>
<sequence length="362" mass="41699">MVSVDEKTDFTMRPLTNLVTSWESHKTFGENFSIMLRWKRSVYKLLWKHMLIYFLVYILLSIVDQFILHENGKRNFRAMAEHCSRYSGSINLMVMLGFFTSTAMQRLFSMQTTIPGTAKSITIFISSLKPDLLEGAMIIEQFARWQLLAWVLTFRLVCRPLRKIYPDLKSLEATGLLTPEERGIMEDPNQTKQTTPCVLVVFDWMLLLLKETFIQKRYFNESNYLKNVDALMAFKKSCGNVIKFATQNISPALVQAVVLSVYCFGCITVMARMFSKEDAPISSAFISYVPVLPAMQFFIYFAWLCFGKAALDPFGDDEDDIDVPQMVKLHVENAERLKGLYGMHLEKVFPNLPQKHYNSAPV</sequence>
<evidence type="ECO:0000313" key="7">
    <source>
        <dbReference type="EMBL" id="KAI9565544.1"/>
    </source>
</evidence>
<name>A0AAD5Q309_9CRUS</name>
<comment type="subcellular location">
    <subcellularLocation>
        <location evidence="6">Cell membrane</location>
        <topology evidence="6">Multi-pass membrane protein</topology>
    </subcellularLocation>
    <subcellularLocation>
        <location evidence="1">Membrane</location>
    </subcellularLocation>
</comment>
<dbReference type="PANTHER" id="PTHR10736:SF0">
    <property type="entry name" value="BESTROPHIN HOMOLOG"/>
    <property type="match status" value="1"/>
</dbReference>
<keyword evidence="4 6" id="KW-0472">Membrane</keyword>